<organism evidence="3 4">
    <name type="scientific">Paenibacillus nasutitermitis</name>
    <dbReference type="NCBI Taxonomy" id="1652958"/>
    <lineage>
        <taxon>Bacteria</taxon>
        <taxon>Bacillati</taxon>
        <taxon>Bacillota</taxon>
        <taxon>Bacilli</taxon>
        <taxon>Bacillales</taxon>
        <taxon>Paenibacillaceae</taxon>
        <taxon>Paenibacillus</taxon>
    </lineage>
</organism>
<protein>
    <submittedName>
        <fullName evidence="3">Sugar ABC transporter substrate-binding protein</fullName>
    </submittedName>
</protein>
<evidence type="ECO:0000256" key="1">
    <source>
        <dbReference type="SAM" id="MobiDB-lite"/>
    </source>
</evidence>
<dbReference type="Pfam" id="PF01547">
    <property type="entry name" value="SBP_bac_1"/>
    <property type="match status" value="1"/>
</dbReference>
<dbReference type="Gene3D" id="3.40.190.10">
    <property type="entry name" value="Periplasmic binding protein-like II"/>
    <property type="match status" value="2"/>
</dbReference>
<feature type="region of interest" description="Disordered" evidence="1">
    <location>
        <begin position="32"/>
        <end position="68"/>
    </location>
</feature>
<dbReference type="InterPro" id="IPR050490">
    <property type="entry name" value="Bact_solute-bd_prot1"/>
</dbReference>
<gene>
    <name evidence="3" type="ORF">GCM10010911_39610</name>
</gene>
<reference evidence="3" key="2">
    <citation type="submission" date="2020-09" db="EMBL/GenBank/DDBJ databases">
        <authorList>
            <person name="Sun Q."/>
            <person name="Zhou Y."/>
        </authorList>
    </citation>
    <scope>NUCLEOTIDE SEQUENCE</scope>
    <source>
        <strain evidence="3">CGMCC 1.15178</strain>
    </source>
</reference>
<accession>A0A916Z5I2</accession>
<reference evidence="3" key="1">
    <citation type="journal article" date="2014" name="Int. J. Syst. Evol. Microbiol.">
        <title>Complete genome sequence of Corynebacterium casei LMG S-19264T (=DSM 44701T), isolated from a smear-ripened cheese.</title>
        <authorList>
            <consortium name="US DOE Joint Genome Institute (JGI-PGF)"/>
            <person name="Walter F."/>
            <person name="Albersmeier A."/>
            <person name="Kalinowski J."/>
            <person name="Ruckert C."/>
        </authorList>
    </citation>
    <scope>NUCLEOTIDE SEQUENCE</scope>
    <source>
        <strain evidence="3">CGMCC 1.15178</strain>
    </source>
</reference>
<keyword evidence="4" id="KW-1185">Reference proteome</keyword>
<dbReference type="EMBL" id="BMHP01000003">
    <property type="protein sequence ID" value="GGD77688.1"/>
    <property type="molecule type" value="Genomic_DNA"/>
</dbReference>
<dbReference type="RefSeq" id="WP_229750412.1">
    <property type="nucleotide sequence ID" value="NZ_BMHP01000003.1"/>
</dbReference>
<comment type="caution">
    <text evidence="3">The sequence shown here is derived from an EMBL/GenBank/DDBJ whole genome shotgun (WGS) entry which is preliminary data.</text>
</comment>
<name>A0A916Z5I2_9BACL</name>
<evidence type="ECO:0000313" key="4">
    <source>
        <dbReference type="Proteomes" id="UP000612456"/>
    </source>
</evidence>
<dbReference type="InterPro" id="IPR006059">
    <property type="entry name" value="SBP"/>
</dbReference>
<dbReference type="SUPFAM" id="SSF53850">
    <property type="entry name" value="Periplasmic binding protein-like II"/>
    <property type="match status" value="1"/>
</dbReference>
<dbReference type="PROSITE" id="PS51257">
    <property type="entry name" value="PROKAR_LIPOPROTEIN"/>
    <property type="match status" value="1"/>
</dbReference>
<proteinExistence type="predicted"/>
<keyword evidence="2" id="KW-0732">Signal</keyword>
<evidence type="ECO:0000313" key="3">
    <source>
        <dbReference type="EMBL" id="GGD77688.1"/>
    </source>
</evidence>
<dbReference type="AlphaFoldDB" id="A0A916Z5I2"/>
<dbReference type="PANTHER" id="PTHR43649:SF12">
    <property type="entry name" value="DIACETYLCHITOBIOSE BINDING PROTEIN DASA"/>
    <property type="match status" value="1"/>
</dbReference>
<dbReference type="Proteomes" id="UP000612456">
    <property type="component" value="Unassembled WGS sequence"/>
</dbReference>
<dbReference type="PANTHER" id="PTHR43649">
    <property type="entry name" value="ARABINOSE-BINDING PROTEIN-RELATED"/>
    <property type="match status" value="1"/>
</dbReference>
<feature type="compositionally biased region" description="Low complexity" evidence="1">
    <location>
        <begin position="38"/>
        <end position="57"/>
    </location>
</feature>
<sequence length="542" mass="61015">MRISKVVWKPVLAISLSLMMLVLAACSSNGASENPAASPEAGGSSTPTSSASASASEGPKKEISVSAFDRGQVATEEGNYEDNRWTKWINENSPVKVKWIPVDRGQAQQKLSTLIASGSAPDLIWEYDRNYIAQLANQGAIQPIDEYIEKYSTTFKKYLEENPDLKSAMTINGKIYAVTSKRAIDSIAGQGIWIRQDWLDKLQLKAPTTIEELIEVAKKFKEEDPDGNGQADTVPIVFNGNAVGVMRALFFTNENQWYLEEGQMKYGRTLDRYTDSLAFQKSLFDQGLIDKEYITDSNFEHARQLWTTGKAGMYFANWRMDNENTDLKKNVPDAKLAPLEPVESKYGKNGLYQELPANILVAFNSEMKEDEIESAFKFIDWMLEDGWLPLKHGEENVHYKLVNGEIPQRLDSDKFRTEVAYAGEYAIMSQWNVKSDWMTVMAAQDPLSQEIAESKAIALDVALKNEYRRDIAFSPDLPEVSQLIATFAPIATQIEVKVVTGGKALTPEAGMEQIRKEWKRLGGENVEKLAQEWYEKNKEFLK</sequence>
<evidence type="ECO:0000256" key="2">
    <source>
        <dbReference type="SAM" id="SignalP"/>
    </source>
</evidence>
<feature type="chain" id="PRO_5039466218" evidence="2">
    <location>
        <begin position="25"/>
        <end position="542"/>
    </location>
</feature>
<feature type="signal peptide" evidence="2">
    <location>
        <begin position="1"/>
        <end position="24"/>
    </location>
</feature>